<evidence type="ECO:0000256" key="3">
    <source>
        <dbReference type="ARBA" id="ARBA00022475"/>
    </source>
</evidence>
<keyword evidence="12" id="KW-1185">Reference proteome</keyword>
<keyword evidence="8 9" id="KW-0472">Membrane</keyword>
<dbReference type="GO" id="GO:0016887">
    <property type="term" value="F:ATP hydrolysis activity"/>
    <property type="evidence" value="ECO:0007669"/>
    <property type="project" value="InterPro"/>
</dbReference>
<dbReference type="Pfam" id="PF00005">
    <property type="entry name" value="ABC_tran"/>
    <property type="match status" value="1"/>
</dbReference>
<reference evidence="11 12" key="1">
    <citation type="submission" date="2019-02" db="EMBL/GenBank/DDBJ databases">
        <title>Jishengella sp. nov., isolated from a root of Zingiber montanum.</title>
        <authorList>
            <person name="Kuncharoen N."/>
            <person name="Kudo T."/>
            <person name="Masahiro Y."/>
            <person name="Ohkuma M."/>
            <person name="Tanasupawat S."/>
        </authorList>
    </citation>
    <scope>NUCLEOTIDE SEQUENCE [LARGE SCALE GENOMIC DNA]</scope>
    <source>
        <strain evidence="11 12">PLAI 1-1</strain>
    </source>
</reference>
<dbReference type="InterPro" id="IPR003439">
    <property type="entry name" value="ABC_transporter-like_ATP-bd"/>
</dbReference>
<feature type="domain" description="ABC transporter" evidence="10">
    <location>
        <begin position="356"/>
        <end position="603"/>
    </location>
</feature>
<organism evidence="11 12">
    <name type="scientific">Micromonospora zingiberis</name>
    <dbReference type="NCBI Taxonomy" id="2053011"/>
    <lineage>
        <taxon>Bacteria</taxon>
        <taxon>Bacillati</taxon>
        <taxon>Actinomycetota</taxon>
        <taxon>Actinomycetes</taxon>
        <taxon>Micromonosporales</taxon>
        <taxon>Micromonosporaceae</taxon>
        <taxon>Micromonospora</taxon>
    </lineage>
</organism>
<dbReference type="InterPro" id="IPR001851">
    <property type="entry name" value="ABC_transp_permease"/>
</dbReference>
<evidence type="ECO:0000256" key="5">
    <source>
        <dbReference type="ARBA" id="ARBA00022741"/>
    </source>
</evidence>
<dbReference type="SMART" id="SM00382">
    <property type="entry name" value="AAA"/>
    <property type="match status" value="1"/>
</dbReference>
<feature type="transmembrane region" description="Helical" evidence="9">
    <location>
        <begin position="116"/>
        <end position="136"/>
    </location>
</feature>
<dbReference type="AlphaFoldDB" id="A0A4R0GLG1"/>
<dbReference type="OrthoDB" id="9805514at2"/>
<proteinExistence type="predicted"/>
<feature type="transmembrane region" description="Helical" evidence="9">
    <location>
        <begin position="249"/>
        <end position="277"/>
    </location>
</feature>
<dbReference type="Pfam" id="PF12399">
    <property type="entry name" value="BCA_ABC_TP_C"/>
    <property type="match status" value="1"/>
</dbReference>
<sequence>MNTMQKVAASAVVRHLAAPVVLVVVGLATAGNDYYLHLATAAGIAYILTAAFNLIYGYAGIFNLSIIMTYGLGAFTSVYLEVHYGVSFWLALLVAVVVTSTLSVLVALPSKSLGELFLAIQTLAFALALGEILLSWEEFSGGTIGIYIIPSPSLFGLELIGGYQEFYWLTAVFALLTFQLMRNVHRSGTGRKLVALREGPRILASVGVSPGQARLVAFGLSGMLAGLAGALYAHFQLVIDLDTFSFHRLVALLLATILGGAGYFFGPVFGVLAILVMDELSLVTSQAQDLIYGVGILVLVVATRGGIAGAFQRLVARFTPARQRSGPLTTASGSGEQRNPQRVAEQLAEEGPRRQVTVTDLAVSFGGTRAVDNVSITFATGEVVGLIGPNGAGKTTLLNAVTGDVPTAAGAISLDGDRLLGRRQQDIVRMGISRTFQSPKVIPELTLLENVMLAGDGLDGPGWVNEVLRTPGSIRHDRRSRERAMALLDDLSLAGRADQLVGDQPYGVQRLVEIARNLMLQPSFLLLDEPGAGLTEFERAEVAEVVRALSHRQIGVVLVDHNLSLINAACDRVYVLDSGRLIADGPPAEVFARQQVISAYLGVPG</sequence>
<accession>A0A4R0GLG1</accession>
<keyword evidence="7 9" id="KW-1133">Transmembrane helix</keyword>
<name>A0A4R0GLG1_9ACTN</name>
<feature type="transmembrane region" description="Helical" evidence="9">
    <location>
        <begin position="289"/>
        <end position="311"/>
    </location>
</feature>
<comment type="subcellular location">
    <subcellularLocation>
        <location evidence="1">Cell membrane</location>
        <topology evidence="1">Multi-pass membrane protein</topology>
    </subcellularLocation>
</comment>
<dbReference type="Proteomes" id="UP000292274">
    <property type="component" value="Unassembled WGS sequence"/>
</dbReference>
<feature type="transmembrane region" description="Helical" evidence="9">
    <location>
        <begin position="215"/>
        <end position="237"/>
    </location>
</feature>
<keyword evidence="3" id="KW-1003">Cell membrane</keyword>
<dbReference type="GO" id="GO:0005886">
    <property type="term" value="C:plasma membrane"/>
    <property type="evidence" value="ECO:0007669"/>
    <property type="project" value="UniProtKB-SubCell"/>
</dbReference>
<evidence type="ECO:0000256" key="7">
    <source>
        <dbReference type="ARBA" id="ARBA00022989"/>
    </source>
</evidence>
<evidence type="ECO:0000256" key="8">
    <source>
        <dbReference type="ARBA" id="ARBA00023136"/>
    </source>
</evidence>
<dbReference type="Pfam" id="PF02653">
    <property type="entry name" value="BPD_transp_2"/>
    <property type="match status" value="1"/>
</dbReference>
<feature type="transmembrane region" description="Helical" evidence="9">
    <location>
        <begin position="61"/>
        <end position="80"/>
    </location>
</feature>
<dbReference type="InterPro" id="IPR043428">
    <property type="entry name" value="LivM-like"/>
</dbReference>
<dbReference type="PROSITE" id="PS50893">
    <property type="entry name" value="ABC_TRANSPORTER_2"/>
    <property type="match status" value="1"/>
</dbReference>
<dbReference type="InterPro" id="IPR027417">
    <property type="entry name" value="P-loop_NTPase"/>
</dbReference>
<dbReference type="CDD" id="cd06581">
    <property type="entry name" value="TM_PBP1_LivM_like"/>
    <property type="match status" value="1"/>
</dbReference>
<dbReference type="InterPro" id="IPR051120">
    <property type="entry name" value="ABC_AA/LPS_Transport"/>
</dbReference>
<dbReference type="RefSeq" id="WP_131303891.1">
    <property type="nucleotide sequence ID" value="NZ_SJJR01000007.1"/>
</dbReference>
<dbReference type="EMBL" id="SJJR01000007">
    <property type="protein sequence ID" value="TCB97223.1"/>
    <property type="molecule type" value="Genomic_DNA"/>
</dbReference>
<evidence type="ECO:0000256" key="2">
    <source>
        <dbReference type="ARBA" id="ARBA00022448"/>
    </source>
</evidence>
<dbReference type="GO" id="GO:0005524">
    <property type="term" value="F:ATP binding"/>
    <property type="evidence" value="ECO:0007669"/>
    <property type="project" value="UniProtKB-KW"/>
</dbReference>
<dbReference type="PANTHER" id="PTHR45772">
    <property type="entry name" value="CONSERVED COMPONENT OF ABC TRANSPORTER FOR NATURAL AMINO ACIDS-RELATED"/>
    <property type="match status" value="1"/>
</dbReference>
<dbReference type="SUPFAM" id="SSF52540">
    <property type="entry name" value="P-loop containing nucleoside triphosphate hydrolases"/>
    <property type="match status" value="1"/>
</dbReference>
<evidence type="ECO:0000256" key="1">
    <source>
        <dbReference type="ARBA" id="ARBA00004651"/>
    </source>
</evidence>
<gene>
    <name evidence="11" type="ORF">E0H26_13200</name>
</gene>
<evidence type="ECO:0000259" key="10">
    <source>
        <dbReference type="PROSITE" id="PS50893"/>
    </source>
</evidence>
<dbReference type="InterPro" id="IPR003593">
    <property type="entry name" value="AAA+_ATPase"/>
</dbReference>
<evidence type="ECO:0000313" key="12">
    <source>
        <dbReference type="Proteomes" id="UP000292274"/>
    </source>
</evidence>
<feature type="transmembrane region" description="Helical" evidence="9">
    <location>
        <begin position="7"/>
        <end position="28"/>
    </location>
</feature>
<evidence type="ECO:0000313" key="11">
    <source>
        <dbReference type="EMBL" id="TCB97223.1"/>
    </source>
</evidence>
<dbReference type="InterPro" id="IPR032823">
    <property type="entry name" value="BCA_ABC_TP_C"/>
</dbReference>
<feature type="transmembrane region" description="Helical" evidence="9">
    <location>
        <begin position="86"/>
        <end position="109"/>
    </location>
</feature>
<dbReference type="CDD" id="cd03219">
    <property type="entry name" value="ABC_Mj1267_LivG_branched"/>
    <property type="match status" value="1"/>
</dbReference>
<dbReference type="Gene3D" id="3.40.50.300">
    <property type="entry name" value="P-loop containing nucleotide triphosphate hydrolases"/>
    <property type="match status" value="1"/>
</dbReference>
<dbReference type="GO" id="GO:0015658">
    <property type="term" value="F:branched-chain amino acid transmembrane transporter activity"/>
    <property type="evidence" value="ECO:0007669"/>
    <property type="project" value="InterPro"/>
</dbReference>
<protein>
    <submittedName>
        <fullName evidence="11">Branched-chain amino acid ABC transporter ATP-binding protein/permease</fullName>
    </submittedName>
</protein>
<dbReference type="PANTHER" id="PTHR45772:SF9">
    <property type="entry name" value="CONSERVED COMPONENT OF ABC TRANSPORTER FOR NATURAL AMINO ACIDS"/>
    <property type="match status" value="1"/>
</dbReference>
<evidence type="ECO:0000256" key="9">
    <source>
        <dbReference type="SAM" id="Phobius"/>
    </source>
</evidence>
<keyword evidence="4 9" id="KW-0812">Transmembrane</keyword>
<evidence type="ECO:0000256" key="4">
    <source>
        <dbReference type="ARBA" id="ARBA00022692"/>
    </source>
</evidence>
<evidence type="ECO:0000256" key="6">
    <source>
        <dbReference type="ARBA" id="ARBA00022840"/>
    </source>
</evidence>
<comment type="caution">
    <text evidence="11">The sequence shown here is derived from an EMBL/GenBank/DDBJ whole genome shotgun (WGS) entry which is preliminary data.</text>
</comment>
<keyword evidence="5" id="KW-0547">Nucleotide-binding</keyword>
<keyword evidence="6 11" id="KW-0067">ATP-binding</keyword>
<feature type="transmembrane region" description="Helical" evidence="9">
    <location>
        <begin position="34"/>
        <end position="54"/>
    </location>
</feature>
<keyword evidence="2" id="KW-0813">Transport</keyword>